<organism evidence="1 2">
    <name type="scientific">Paramecium primaurelia</name>
    <dbReference type="NCBI Taxonomy" id="5886"/>
    <lineage>
        <taxon>Eukaryota</taxon>
        <taxon>Sar</taxon>
        <taxon>Alveolata</taxon>
        <taxon>Ciliophora</taxon>
        <taxon>Intramacronucleata</taxon>
        <taxon>Oligohymenophorea</taxon>
        <taxon>Peniculida</taxon>
        <taxon>Parameciidae</taxon>
        <taxon>Paramecium</taxon>
    </lineage>
</organism>
<accession>A0A8S1KAW8</accession>
<dbReference type="Proteomes" id="UP000688137">
    <property type="component" value="Unassembled WGS sequence"/>
</dbReference>
<evidence type="ECO:0000313" key="1">
    <source>
        <dbReference type="EMBL" id="CAD8047838.1"/>
    </source>
</evidence>
<sequence length="151" mass="18949">MLGRCLSYLKIMIKYQKFRQQIQLQNYQIVINLVKTFVYQQEWQQQFRKQKRKTMINQKFIPRLIQQFVDIENFNKTLNAYKKLVDDFNQIEPEDYYACEKHCDNLQKIFIFKIQQRKLEIMKYWNKRKRCIWISLFMQIRIQFLCNKINQ</sequence>
<evidence type="ECO:0000313" key="2">
    <source>
        <dbReference type="Proteomes" id="UP000688137"/>
    </source>
</evidence>
<comment type="caution">
    <text evidence="1">The sequence shown here is derived from an EMBL/GenBank/DDBJ whole genome shotgun (WGS) entry which is preliminary data.</text>
</comment>
<proteinExistence type="predicted"/>
<reference evidence="1" key="1">
    <citation type="submission" date="2021-01" db="EMBL/GenBank/DDBJ databases">
        <authorList>
            <consortium name="Genoscope - CEA"/>
            <person name="William W."/>
        </authorList>
    </citation>
    <scope>NUCLEOTIDE SEQUENCE</scope>
</reference>
<gene>
    <name evidence="1" type="ORF">PPRIM_AZ9-3.1.T0120150</name>
</gene>
<protein>
    <submittedName>
        <fullName evidence="1">Uncharacterized protein</fullName>
    </submittedName>
</protein>
<dbReference type="AlphaFoldDB" id="A0A8S1KAW8"/>
<keyword evidence="2" id="KW-1185">Reference proteome</keyword>
<name>A0A8S1KAW8_PARPR</name>
<dbReference type="EMBL" id="CAJJDM010000009">
    <property type="protein sequence ID" value="CAD8047838.1"/>
    <property type="molecule type" value="Genomic_DNA"/>
</dbReference>